<protein>
    <submittedName>
        <fullName evidence="1">Alpha-methylacyl-CoA racemase</fullName>
    </submittedName>
</protein>
<proteinExistence type="predicted"/>
<evidence type="ECO:0000313" key="1">
    <source>
        <dbReference type="EMBL" id="SDF19856.1"/>
    </source>
</evidence>
<evidence type="ECO:0000313" key="2">
    <source>
        <dbReference type="Proteomes" id="UP000183812"/>
    </source>
</evidence>
<dbReference type="GO" id="GO:0003824">
    <property type="term" value="F:catalytic activity"/>
    <property type="evidence" value="ECO:0007669"/>
    <property type="project" value="InterPro"/>
</dbReference>
<sequence length="367" mass="37989">MTTGPLAGLRIVEISGLGPTPFTAQLMADMGAEVIRIARPGARGAAAHVLGMAVDPLDRGRDVLELDLKAPEGKAVARRLIARADALIEGMRPGAMERLGLGPDAFPENPRLVYGRMTGWGQSGPLAQTAGHDINYIALSGALAAIGTPETPVLPLNLVGDFGGGGLYLAFGMLAAILHARATGQGQVVDAAITDGVAHLMGMISGMAGQGLWAAPRGGNLLDGGVPYYGVYRCGCGGHFAIGPLEDKFWAEFQRLAGFVPGDLPDRSEPCNWPALRAALAARFAEHSRAEWEAIFAGSDACATPVLSLSEAAAHPHNRARGAYLAHEGLRQPAPAPKLSRTPGAIGAGSAQNRIPAETALARWGAD</sequence>
<gene>
    <name evidence="1" type="ORF">SAMN04244550_01822</name>
</gene>
<dbReference type="PANTHER" id="PTHR48228">
    <property type="entry name" value="SUCCINYL-COA--D-CITRAMALATE COA-TRANSFERASE"/>
    <property type="match status" value="1"/>
</dbReference>
<dbReference type="SUPFAM" id="SSF89796">
    <property type="entry name" value="CoA-transferase family III (CaiB/BaiF)"/>
    <property type="match status" value="1"/>
</dbReference>
<dbReference type="Gene3D" id="3.40.50.10540">
    <property type="entry name" value="Crotonobetainyl-coa:carnitine coa-transferase, domain 1"/>
    <property type="match status" value="1"/>
</dbReference>
<dbReference type="InterPro" id="IPR050509">
    <property type="entry name" value="CoA-transferase_III"/>
</dbReference>
<accession>A0A1G7J4P5</accession>
<reference evidence="1 2" key="1">
    <citation type="submission" date="2016-10" db="EMBL/GenBank/DDBJ databases">
        <authorList>
            <person name="de Groot N.N."/>
        </authorList>
    </citation>
    <scope>NUCLEOTIDE SEQUENCE [LARGE SCALE GENOMIC DNA]</scope>
    <source>
        <strain evidence="2">DSM 938 / 37b4</strain>
    </source>
</reference>
<organism evidence="1 2">
    <name type="scientific">Rhodobacter capsulatus</name>
    <name type="common">Rhodopseudomonas capsulata</name>
    <dbReference type="NCBI Taxonomy" id="1061"/>
    <lineage>
        <taxon>Bacteria</taxon>
        <taxon>Pseudomonadati</taxon>
        <taxon>Pseudomonadota</taxon>
        <taxon>Alphaproteobacteria</taxon>
        <taxon>Rhodobacterales</taxon>
        <taxon>Rhodobacter group</taxon>
        <taxon>Rhodobacter</taxon>
    </lineage>
</organism>
<dbReference type="AlphaFoldDB" id="A0A1G7J4P5"/>
<dbReference type="EMBL" id="FNAY01000008">
    <property type="protein sequence ID" value="SDF19856.1"/>
    <property type="molecule type" value="Genomic_DNA"/>
</dbReference>
<dbReference type="Pfam" id="PF02515">
    <property type="entry name" value="CoA_transf_3"/>
    <property type="match status" value="1"/>
</dbReference>
<dbReference type="InterPro" id="IPR003673">
    <property type="entry name" value="CoA-Trfase_fam_III"/>
</dbReference>
<dbReference type="RefSeq" id="WP_074553746.1">
    <property type="nucleotide sequence ID" value="NZ_CP119563.1"/>
</dbReference>
<dbReference type="Proteomes" id="UP000183812">
    <property type="component" value="Unassembled WGS sequence"/>
</dbReference>
<dbReference type="InterPro" id="IPR044855">
    <property type="entry name" value="CoA-Trfase_III_dom3_sf"/>
</dbReference>
<dbReference type="Gene3D" id="3.30.1540.10">
    <property type="entry name" value="formyl-coa transferase, domain 3"/>
    <property type="match status" value="1"/>
</dbReference>
<dbReference type="OrthoDB" id="7208981at2"/>
<dbReference type="PANTHER" id="PTHR48228:SF5">
    <property type="entry name" value="ALPHA-METHYLACYL-COA RACEMASE"/>
    <property type="match status" value="1"/>
</dbReference>
<name>A0A1G7J4P5_RHOCA</name>
<dbReference type="InterPro" id="IPR023606">
    <property type="entry name" value="CoA-Trfase_III_dom_1_sf"/>
</dbReference>